<organism evidence="2 3">
    <name type="scientific">Roseomonas acroporae</name>
    <dbReference type="NCBI Taxonomy" id="2937791"/>
    <lineage>
        <taxon>Bacteria</taxon>
        <taxon>Pseudomonadati</taxon>
        <taxon>Pseudomonadota</taxon>
        <taxon>Alphaproteobacteria</taxon>
        <taxon>Acetobacterales</taxon>
        <taxon>Roseomonadaceae</taxon>
        <taxon>Roseomonas</taxon>
    </lineage>
</organism>
<feature type="domain" description="Endonuclease/exonuclease/phosphatase" evidence="1">
    <location>
        <begin position="1"/>
        <end position="212"/>
    </location>
</feature>
<keyword evidence="3" id="KW-1185">Reference proteome</keyword>
<dbReference type="InterPro" id="IPR036691">
    <property type="entry name" value="Endo/exonu/phosph_ase_sf"/>
</dbReference>
<keyword evidence="2" id="KW-0255">Endonuclease</keyword>
<dbReference type="PANTHER" id="PTHR14859">
    <property type="entry name" value="CALCOFLUOR WHITE HYPERSENSITIVE PROTEIN PRECURSOR"/>
    <property type="match status" value="1"/>
</dbReference>
<dbReference type="PANTHER" id="PTHR14859:SF1">
    <property type="entry name" value="PGAP2-INTERACTING PROTEIN"/>
    <property type="match status" value="1"/>
</dbReference>
<reference evidence="2" key="1">
    <citation type="submission" date="2022-04" db="EMBL/GenBank/DDBJ databases">
        <title>Roseomonas acroporae sp. nov., isolated from coral Acropora digitifera.</title>
        <authorList>
            <person name="Sun H."/>
        </authorList>
    </citation>
    <scope>NUCLEOTIDE SEQUENCE</scope>
    <source>
        <strain evidence="2">NAR14</strain>
    </source>
</reference>
<accession>A0A9X2BSX9</accession>
<dbReference type="SUPFAM" id="SSF56219">
    <property type="entry name" value="DNase I-like"/>
    <property type="match status" value="1"/>
</dbReference>
<dbReference type="GO" id="GO:0016020">
    <property type="term" value="C:membrane"/>
    <property type="evidence" value="ECO:0007669"/>
    <property type="project" value="GOC"/>
</dbReference>
<keyword evidence="2" id="KW-0378">Hydrolase</keyword>
<proteinExistence type="predicted"/>
<protein>
    <submittedName>
        <fullName evidence="2">Endonuclease/exonuclease/phosphatase family protein</fullName>
    </submittedName>
</protein>
<dbReference type="GO" id="GO:0004519">
    <property type="term" value="F:endonuclease activity"/>
    <property type="evidence" value="ECO:0007669"/>
    <property type="project" value="UniProtKB-KW"/>
</dbReference>
<comment type="caution">
    <text evidence="2">The sequence shown here is derived from an EMBL/GenBank/DDBJ whole genome shotgun (WGS) entry which is preliminary data.</text>
</comment>
<keyword evidence="2" id="KW-0540">Nuclease</keyword>
<dbReference type="Gene3D" id="3.60.10.10">
    <property type="entry name" value="Endonuclease/exonuclease/phosphatase"/>
    <property type="match status" value="1"/>
</dbReference>
<sequence length="246" mass="26226">MTWNIHAGIGADRRYDLGRVIALARRHDPDILAVQEVESRGHGGADDPFRLLRHAFGPHAVEAPTLWGEGGRYGHMLLSRWPIRDAALHDLSFAGREPRAAIAATVATPGGPLHVLAAHLGLRAPERRFQAARLAALAAAAPDPVIALGDFNEWAWRGVVQRSLAPVLPGRTRLRSFPARHPALALDRIQTRPAGLLGRGWTDRAAWVASDHLPVIVELRFAPLAQPVGGAPGAAAAALPADPAPA</sequence>
<dbReference type="GO" id="GO:0006506">
    <property type="term" value="P:GPI anchor biosynthetic process"/>
    <property type="evidence" value="ECO:0007669"/>
    <property type="project" value="TreeGrafter"/>
</dbReference>
<evidence type="ECO:0000313" key="3">
    <source>
        <dbReference type="Proteomes" id="UP001139516"/>
    </source>
</evidence>
<dbReference type="RefSeq" id="WP_248664913.1">
    <property type="nucleotide sequence ID" value="NZ_JALPRX010000001.1"/>
</dbReference>
<evidence type="ECO:0000313" key="2">
    <source>
        <dbReference type="EMBL" id="MCK8782786.1"/>
    </source>
</evidence>
<name>A0A9X2BSX9_9PROT</name>
<gene>
    <name evidence="2" type="ORF">M0638_00125</name>
</gene>
<dbReference type="InterPro" id="IPR005135">
    <property type="entry name" value="Endo/exonuclease/phosphatase"/>
</dbReference>
<evidence type="ECO:0000259" key="1">
    <source>
        <dbReference type="Pfam" id="PF03372"/>
    </source>
</evidence>
<dbReference type="AlphaFoldDB" id="A0A9X2BSX9"/>
<dbReference type="InterPro" id="IPR051916">
    <property type="entry name" value="GPI-anchor_lipid_remodeler"/>
</dbReference>
<dbReference type="Proteomes" id="UP001139516">
    <property type="component" value="Unassembled WGS sequence"/>
</dbReference>
<dbReference type="Pfam" id="PF03372">
    <property type="entry name" value="Exo_endo_phos"/>
    <property type="match status" value="1"/>
</dbReference>
<dbReference type="EMBL" id="JALPRX010000001">
    <property type="protein sequence ID" value="MCK8782786.1"/>
    <property type="molecule type" value="Genomic_DNA"/>
</dbReference>